<comment type="similarity">
    <text evidence="1">Belongs to the QWRF family.</text>
</comment>
<evidence type="ECO:0000313" key="4">
    <source>
        <dbReference type="Proteomes" id="UP000541444"/>
    </source>
</evidence>
<dbReference type="PANTHER" id="PTHR31807">
    <property type="entry name" value="AUGMIN FAMILY MEMBER"/>
    <property type="match status" value="1"/>
</dbReference>
<evidence type="ECO:0000256" key="1">
    <source>
        <dbReference type="ARBA" id="ARBA00010016"/>
    </source>
</evidence>
<dbReference type="GO" id="GO:0008017">
    <property type="term" value="F:microtubule binding"/>
    <property type="evidence" value="ECO:0007669"/>
    <property type="project" value="TreeGrafter"/>
</dbReference>
<evidence type="ECO:0000313" key="3">
    <source>
        <dbReference type="EMBL" id="KAF6142240.1"/>
    </source>
</evidence>
<dbReference type="PANTHER" id="PTHR31807:SF37">
    <property type="entry name" value="HAUS AUGMIN-LIKE COMPLEX SUBUNIT 8"/>
    <property type="match status" value="1"/>
</dbReference>
<organism evidence="3 4">
    <name type="scientific">Kingdonia uniflora</name>
    <dbReference type="NCBI Taxonomy" id="39325"/>
    <lineage>
        <taxon>Eukaryota</taxon>
        <taxon>Viridiplantae</taxon>
        <taxon>Streptophyta</taxon>
        <taxon>Embryophyta</taxon>
        <taxon>Tracheophyta</taxon>
        <taxon>Spermatophyta</taxon>
        <taxon>Magnoliopsida</taxon>
        <taxon>Ranunculales</taxon>
        <taxon>Circaeasteraceae</taxon>
        <taxon>Kingdonia</taxon>
    </lineage>
</organism>
<sequence length="249" mass="27926">MPFVPRSPRTPSPSKASPSRGMISTSRTRQTIPFPSASAISSRPDTSSSVLNFIADIKKGKKGVNHIEDAHQLRLLYNRYFQWQYANAQAESVLSIHNLVAENTIYSVWNSTFELWNSVVIKRINFQQLRQELKATEALEACTLRLPVTSGDWADKDMLKKAICSSIDVMQIMATSICLLLSRVDGTNCLVSELANVTAQERALHDECGDLLASTAAVQVEEKSLRTHLMQLKQTFREEELHFSMEVPV</sequence>
<dbReference type="GO" id="GO:0051225">
    <property type="term" value="P:spindle assembly"/>
    <property type="evidence" value="ECO:0007669"/>
    <property type="project" value="TreeGrafter"/>
</dbReference>
<feature type="compositionally biased region" description="Polar residues" evidence="2">
    <location>
        <begin position="12"/>
        <end position="28"/>
    </location>
</feature>
<name>A0A7J7LI95_9MAGN</name>
<dbReference type="EMBL" id="JACGCM010002271">
    <property type="protein sequence ID" value="KAF6142240.1"/>
    <property type="molecule type" value="Genomic_DNA"/>
</dbReference>
<proteinExistence type="inferred from homology"/>
<dbReference type="GO" id="GO:0005880">
    <property type="term" value="C:nuclear microtubule"/>
    <property type="evidence" value="ECO:0007669"/>
    <property type="project" value="TreeGrafter"/>
</dbReference>
<keyword evidence="4" id="KW-1185">Reference proteome</keyword>
<protein>
    <submittedName>
        <fullName evidence="3">Uncharacterized protein</fullName>
    </submittedName>
</protein>
<dbReference type="GO" id="GO:0005737">
    <property type="term" value="C:cytoplasm"/>
    <property type="evidence" value="ECO:0007669"/>
    <property type="project" value="TreeGrafter"/>
</dbReference>
<feature type="region of interest" description="Disordered" evidence="2">
    <location>
        <begin position="1"/>
        <end position="28"/>
    </location>
</feature>
<gene>
    <name evidence="3" type="ORF">GIB67_012089</name>
</gene>
<accession>A0A7J7LI95</accession>
<dbReference type="Pfam" id="PF04484">
    <property type="entry name" value="QWRF"/>
    <property type="match status" value="1"/>
</dbReference>
<comment type="caution">
    <text evidence="3">The sequence shown here is derived from an EMBL/GenBank/DDBJ whole genome shotgun (WGS) entry which is preliminary data.</text>
</comment>
<dbReference type="OrthoDB" id="1924320at2759"/>
<dbReference type="InterPro" id="IPR007573">
    <property type="entry name" value="QWRF"/>
</dbReference>
<reference evidence="3 4" key="1">
    <citation type="journal article" date="2020" name="IScience">
        <title>Genome Sequencing of the Endangered Kingdonia uniflora (Circaeasteraceae, Ranunculales) Reveals Potential Mechanisms of Evolutionary Specialization.</title>
        <authorList>
            <person name="Sun Y."/>
            <person name="Deng T."/>
            <person name="Zhang A."/>
            <person name="Moore M.J."/>
            <person name="Landis J.B."/>
            <person name="Lin N."/>
            <person name="Zhang H."/>
            <person name="Zhang X."/>
            <person name="Huang J."/>
            <person name="Zhang X."/>
            <person name="Sun H."/>
            <person name="Wang H."/>
        </authorList>
    </citation>
    <scope>NUCLEOTIDE SEQUENCE [LARGE SCALE GENOMIC DNA]</scope>
    <source>
        <strain evidence="3">TB1705</strain>
        <tissue evidence="3">Leaf</tissue>
    </source>
</reference>
<evidence type="ECO:0000256" key="2">
    <source>
        <dbReference type="SAM" id="MobiDB-lite"/>
    </source>
</evidence>
<dbReference type="Proteomes" id="UP000541444">
    <property type="component" value="Unassembled WGS sequence"/>
</dbReference>
<dbReference type="AlphaFoldDB" id="A0A7J7LI95"/>